<keyword evidence="5 7" id="KW-0472">Membrane</keyword>
<feature type="transmembrane region" description="Helical" evidence="7">
    <location>
        <begin position="349"/>
        <end position="374"/>
    </location>
</feature>
<reference evidence="8" key="2">
    <citation type="submission" date="2020-11" db="EMBL/GenBank/DDBJ databases">
        <title>Whole genome sequencing of Colletotrichum sp.</title>
        <authorList>
            <person name="Li H."/>
        </authorList>
    </citation>
    <scope>NUCLEOTIDE SEQUENCE</scope>
    <source>
        <strain evidence="8">CkLH20</strain>
    </source>
</reference>
<reference evidence="8" key="1">
    <citation type="submission" date="2020-03" db="EMBL/GenBank/DDBJ databases">
        <authorList>
            <person name="He L."/>
        </authorList>
    </citation>
    <scope>NUCLEOTIDE SEQUENCE</scope>
    <source>
        <strain evidence="8">CkLH20</strain>
    </source>
</reference>
<dbReference type="GO" id="GO:0016020">
    <property type="term" value="C:membrane"/>
    <property type="evidence" value="ECO:0007669"/>
    <property type="project" value="UniProtKB-SubCell"/>
</dbReference>
<comment type="subcellular location">
    <subcellularLocation>
        <location evidence="1">Membrane</location>
        <topology evidence="1">Multi-pass membrane protein</topology>
    </subcellularLocation>
</comment>
<name>A0A9P6I232_9PEZI</name>
<evidence type="ECO:0000256" key="6">
    <source>
        <dbReference type="SAM" id="MobiDB-lite"/>
    </source>
</evidence>
<proteinExistence type="inferred from homology"/>
<evidence type="ECO:0000256" key="7">
    <source>
        <dbReference type="SAM" id="Phobius"/>
    </source>
</evidence>
<dbReference type="AlphaFoldDB" id="A0A9P6I232"/>
<dbReference type="EMBL" id="JAATWM020000023">
    <property type="protein sequence ID" value="KAF9875043.1"/>
    <property type="molecule type" value="Genomic_DNA"/>
</dbReference>
<evidence type="ECO:0000256" key="1">
    <source>
        <dbReference type="ARBA" id="ARBA00004141"/>
    </source>
</evidence>
<keyword evidence="3 7" id="KW-0812">Transmembrane</keyword>
<organism evidence="8 9">
    <name type="scientific">Colletotrichum karsti</name>
    <dbReference type="NCBI Taxonomy" id="1095194"/>
    <lineage>
        <taxon>Eukaryota</taxon>
        <taxon>Fungi</taxon>
        <taxon>Dikarya</taxon>
        <taxon>Ascomycota</taxon>
        <taxon>Pezizomycotina</taxon>
        <taxon>Sordariomycetes</taxon>
        <taxon>Hypocreomycetidae</taxon>
        <taxon>Glomerellales</taxon>
        <taxon>Glomerellaceae</taxon>
        <taxon>Colletotrichum</taxon>
        <taxon>Colletotrichum boninense species complex</taxon>
    </lineage>
</organism>
<evidence type="ECO:0000256" key="2">
    <source>
        <dbReference type="ARBA" id="ARBA00005982"/>
    </source>
</evidence>
<feature type="transmembrane region" description="Helical" evidence="7">
    <location>
        <begin position="308"/>
        <end position="329"/>
    </location>
</feature>
<feature type="transmembrane region" description="Helical" evidence="7">
    <location>
        <begin position="470"/>
        <end position="491"/>
    </location>
</feature>
<feature type="transmembrane region" description="Helical" evidence="7">
    <location>
        <begin position="112"/>
        <end position="130"/>
    </location>
</feature>
<accession>A0A9P6I232</accession>
<comment type="similarity">
    <text evidence="2">Belongs to the major facilitator superfamily. Proton-dependent oligopeptide transporter (POT/PTR) (TC 2.A.17) family.</text>
</comment>
<dbReference type="Pfam" id="PF00854">
    <property type="entry name" value="PTR2"/>
    <property type="match status" value="1"/>
</dbReference>
<feature type="region of interest" description="Disordered" evidence="6">
    <location>
        <begin position="1"/>
        <end position="23"/>
    </location>
</feature>
<dbReference type="PANTHER" id="PTHR11654">
    <property type="entry name" value="OLIGOPEPTIDE TRANSPORTER-RELATED"/>
    <property type="match status" value="1"/>
</dbReference>
<dbReference type="GO" id="GO:0022857">
    <property type="term" value="F:transmembrane transporter activity"/>
    <property type="evidence" value="ECO:0007669"/>
    <property type="project" value="InterPro"/>
</dbReference>
<dbReference type="GeneID" id="62163100"/>
<sequence length="525" mass="57017">MSEKKEPDSPPVESVNSSEEELPTVRGQVPRKVWLVQGLYFLERAAFYGLSQPLQNYLQLEPDDPLRPGALGLGQSRAVLIVYVWFIYSYSTPLIGGLLADCWLGRRKTIQVGFLIYVLGLTIITATAFTHRIYGVGGLPGFIIGMFLVGAGTGTVKPNITVFLIDQFPEEEPKTVTLKNGKSATVSRELTIRFIWNVNYWMINVGGLCGIITTNVERYAYAGFGFAFLVCLCLIVASASIFQAGYTKFETMPPSGNAIANLFSALRRRRNPVHHGPDQAEISASSSAQEDGPATPSKDEAVIADAKTALRACLVFLPFPALMLSINLMDSTLIAQAGTMQTHGLPNDIMYNLNPISVMVFLPLFQSFIYPALAKMKINFSAEHRIGVGLFCASLAIGYATGIQHLIYSTGPCFNHPLKCLGGNIPNDISVGVQTPTYVFLGWGEILAIVSGTELAYSRAPASMKSIVQALFNFFSALGSVFGVGVSFAAYDPNMVYVYGSITGFLLFVSLAFEATYLLKGKTSK</sequence>
<feature type="transmembrane region" description="Helical" evidence="7">
    <location>
        <begin position="78"/>
        <end position="100"/>
    </location>
</feature>
<dbReference type="Proteomes" id="UP000781932">
    <property type="component" value="Unassembled WGS sequence"/>
</dbReference>
<feature type="transmembrane region" description="Helical" evidence="7">
    <location>
        <begin position="497"/>
        <end position="519"/>
    </location>
</feature>
<feature type="transmembrane region" description="Helical" evidence="7">
    <location>
        <begin position="194"/>
        <end position="213"/>
    </location>
</feature>
<feature type="transmembrane region" description="Helical" evidence="7">
    <location>
        <begin position="136"/>
        <end position="156"/>
    </location>
</feature>
<feature type="transmembrane region" description="Helical" evidence="7">
    <location>
        <begin position="219"/>
        <end position="242"/>
    </location>
</feature>
<dbReference type="OrthoDB" id="8904098at2759"/>
<dbReference type="Gene3D" id="1.20.1250.20">
    <property type="entry name" value="MFS general substrate transporter like domains"/>
    <property type="match status" value="1"/>
</dbReference>
<dbReference type="InterPro" id="IPR000109">
    <property type="entry name" value="POT_fam"/>
</dbReference>
<evidence type="ECO:0000313" key="8">
    <source>
        <dbReference type="EMBL" id="KAF9875043.1"/>
    </source>
</evidence>
<dbReference type="RefSeq" id="XP_038744504.1">
    <property type="nucleotide sequence ID" value="XM_038890026.1"/>
</dbReference>
<feature type="transmembrane region" description="Helical" evidence="7">
    <location>
        <begin position="386"/>
        <end position="408"/>
    </location>
</feature>
<comment type="caution">
    <text evidence="8">The sequence shown here is derived from an EMBL/GenBank/DDBJ whole genome shotgun (WGS) entry which is preliminary data.</text>
</comment>
<evidence type="ECO:0000256" key="5">
    <source>
        <dbReference type="ARBA" id="ARBA00023136"/>
    </source>
</evidence>
<protein>
    <submittedName>
        <fullName evidence="8">Oligopeptide transporter</fullName>
    </submittedName>
</protein>
<dbReference type="SUPFAM" id="SSF103473">
    <property type="entry name" value="MFS general substrate transporter"/>
    <property type="match status" value="1"/>
</dbReference>
<dbReference type="InterPro" id="IPR036259">
    <property type="entry name" value="MFS_trans_sf"/>
</dbReference>
<evidence type="ECO:0000256" key="3">
    <source>
        <dbReference type="ARBA" id="ARBA00022692"/>
    </source>
</evidence>
<feature type="region of interest" description="Disordered" evidence="6">
    <location>
        <begin position="272"/>
        <end position="297"/>
    </location>
</feature>
<keyword evidence="9" id="KW-1185">Reference proteome</keyword>
<evidence type="ECO:0000256" key="4">
    <source>
        <dbReference type="ARBA" id="ARBA00022989"/>
    </source>
</evidence>
<gene>
    <name evidence="8" type="ORF">CkaCkLH20_07309</name>
</gene>
<evidence type="ECO:0000313" key="9">
    <source>
        <dbReference type="Proteomes" id="UP000781932"/>
    </source>
</evidence>
<keyword evidence="4 7" id="KW-1133">Transmembrane helix</keyword>